<dbReference type="AlphaFoldDB" id="A0A6P0HGZ7"/>
<evidence type="ECO:0000313" key="3">
    <source>
        <dbReference type="Proteomes" id="UP000468687"/>
    </source>
</evidence>
<accession>A0A6P0HGZ7</accession>
<dbReference type="Proteomes" id="UP000468687">
    <property type="component" value="Unassembled WGS sequence"/>
</dbReference>
<keyword evidence="3" id="KW-1185">Reference proteome</keyword>
<reference evidence="2 3" key="1">
    <citation type="journal article" date="2014" name="Int. J. Syst. Evol. Microbiol.">
        <title>Nocardioides zeae sp. nov., isolated from the stem of Zea mays.</title>
        <authorList>
            <person name="Glaeser S.P."/>
            <person name="McInroy J.A."/>
            <person name="Busse H.J."/>
            <person name="Kampfer P."/>
        </authorList>
    </citation>
    <scope>NUCLEOTIDE SEQUENCE [LARGE SCALE GENOMIC DNA]</scope>
    <source>
        <strain evidence="2 3">JCM 30728</strain>
    </source>
</reference>
<evidence type="ECO:0000256" key="1">
    <source>
        <dbReference type="SAM" id="MobiDB-lite"/>
    </source>
</evidence>
<organism evidence="2 3">
    <name type="scientific">Nocardioides zeae</name>
    <dbReference type="NCBI Taxonomy" id="1457234"/>
    <lineage>
        <taxon>Bacteria</taxon>
        <taxon>Bacillati</taxon>
        <taxon>Actinomycetota</taxon>
        <taxon>Actinomycetes</taxon>
        <taxon>Propionibacteriales</taxon>
        <taxon>Nocardioidaceae</taxon>
        <taxon>Nocardioides</taxon>
    </lineage>
</organism>
<dbReference type="RefSeq" id="WP_163770284.1">
    <property type="nucleotide sequence ID" value="NZ_JAAGXA010000001.1"/>
</dbReference>
<feature type="region of interest" description="Disordered" evidence="1">
    <location>
        <begin position="27"/>
        <end position="63"/>
    </location>
</feature>
<proteinExistence type="predicted"/>
<comment type="caution">
    <text evidence="2">The sequence shown here is derived from an EMBL/GenBank/DDBJ whole genome shotgun (WGS) entry which is preliminary data.</text>
</comment>
<sequence length="63" mass="7391">MTSRLSDNTPDDWWFCLKHHTVEPRNGCKNKDRLGPYATREEASHALEKVEERNEEWEGESSS</sequence>
<evidence type="ECO:0000313" key="2">
    <source>
        <dbReference type="EMBL" id="NEN76935.1"/>
    </source>
</evidence>
<protein>
    <recommendedName>
        <fullName evidence="4">SPOR domain-containing protein</fullName>
    </recommendedName>
</protein>
<dbReference type="EMBL" id="JAAGXA010000001">
    <property type="protein sequence ID" value="NEN76935.1"/>
    <property type="molecule type" value="Genomic_DNA"/>
</dbReference>
<feature type="compositionally biased region" description="Acidic residues" evidence="1">
    <location>
        <begin position="53"/>
        <end position="63"/>
    </location>
</feature>
<gene>
    <name evidence="2" type="ORF">G3T38_01455</name>
</gene>
<feature type="compositionally biased region" description="Basic and acidic residues" evidence="1">
    <location>
        <begin position="29"/>
        <end position="52"/>
    </location>
</feature>
<evidence type="ECO:0008006" key="4">
    <source>
        <dbReference type="Google" id="ProtNLM"/>
    </source>
</evidence>
<name>A0A6P0HGZ7_9ACTN</name>